<dbReference type="Pfam" id="PF07690">
    <property type="entry name" value="MFS_1"/>
    <property type="match status" value="1"/>
</dbReference>
<feature type="region of interest" description="Disordered" evidence="5">
    <location>
        <begin position="16"/>
        <end position="44"/>
    </location>
</feature>
<evidence type="ECO:0000313" key="9">
    <source>
        <dbReference type="Proteomes" id="UP000800094"/>
    </source>
</evidence>
<feature type="compositionally biased region" description="Polar residues" evidence="5">
    <location>
        <begin position="16"/>
        <end position="34"/>
    </location>
</feature>
<dbReference type="Proteomes" id="UP000800094">
    <property type="component" value="Unassembled WGS sequence"/>
</dbReference>
<feature type="transmembrane region" description="Helical" evidence="6">
    <location>
        <begin position="92"/>
        <end position="110"/>
    </location>
</feature>
<dbReference type="InterPro" id="IPR036259">
    <property type="entry name" value="MFS_trans_sf"/>
</dbReference>
<evidence type="ECO:0000256" key="6">
    <source>
        <dbReference type="SAM" id="Phobius"/>
    </source>
</evidence>
<keyword evidence="9" id="KW-1185">Reference proteome</keyword>
<feature type="transmembrane region" description="Helical" evidence="6">
    <location>
        <begin position="179"/>
        <end position="198"/>
    </location>
</feature>
<dbReference type="PANTHER" id="PTHR23501:SF199">
    <property type="entry name" value="MFS EFFLUX TRANSPORTER INPD-RELATED"/>
    <property type="match status" value="1"/>
</dbReference>
<dbReference type="EMBL" id="ML987202">
    <property type="protein sequence ID" value="KAF2244929.1"/>
    <property type="molecule type" value="Genomic_DNA"/>
</dbReference>
<dbReference type="FunFam" id="1.20.1720.10:FF:000012">
    <property type="entry name" value="MFS toxin efflux pump (AflT)"/>
    <property type="match status" value="1"/>
</dbReference>
<sequence length="564" mass="60303">MLRVAASANTPTIFTQSHSQLSSKATASDEPQSSNHEDDGDEGHGAQYLRSWRLALVTVSLCLGTLLVAIDTTIIAVAVPKISTYFQAFEDIQWYGSAYLLAVTAFQPAFGSIYRYFSAKEVYLLSILVFEIGSVMCAAAPNSRVFIAGRAVAGVGAAGLYQGALAIVGLTVELTKRPLYLGIVLSVFGIAVCFGPPLGGVFTDHSTWRWCFWINLPIGAISVILILAFLRIEKQHEATSMPLKAKLKQLDLPGISTVIGAVCCLILALQWGQERGHWGHSKVIGCFVGAFLLTAAFGLIQWKKGDSATVPLRDLFYIPFYFQSAQLISATSSGLKVMPLGLAQIIAIVVVGAVVTWWGHYVPFMVLGQAVAIVGTALLTRITVTTRYILVAVYLVISGIGFGMGLQMPFTGVQTKSPPIQNEPLIYAKAIMVFFSQLGAAIAIAIAQSVLSTSLQSDIMQKMQTSHDPRFAKLQPDLVLAAGPTGLESFAHDPIILKFLQDCYADAVRNTLYVALATAAGAVPFALGMQWLNVKKLGKDGVRNGAANSGSGTGEVSETVEKNA</sequence>
<dbReference type="CDD" id="cd17502">
    <property type="entry name" value="MFS_Azr1_MDR_like"/>
    <property type="match status" value="1"/>
</dbReference>
<feature type="transmembrane region" description="Helical" evidence="6">
    <location>
        <begin position="54"/>
        <end position="80"/>
    </location>
</feature>
<gene>
    <name evidence="8" type="ORF">BU26DRAFT_533502</name>
</gene>
<evidence type="ECO:0000313" key="8">
    <source>
        <dbReference type="EMBL" id="KAF2244929.1"/>
    </source>
</evidence>
<feature type="transmembrane region" description="Helical" evidence="6">
    <location>
        <begin position="210"/>
        <end position="230"/>
    </location>
</feature>
<evidence type="ECO:0000256" key="3">
    <source>
        <dbReference type="ARBA" id="ARBA00022989"/>
    </source>
</evidence>
<dbReference type="PANTHER" id="PTHR23501">
    <property type="entry name" value="MAJOR FACILITATOR SUPERFAMILY"/>
    <property type="match status" value="1"/>
</dbReference>
<feature type="region of interest" description="Disordered" evidence="5">
    <location>
        <begin position="543"/>
        <end position="564"/>
    </location>
</feature>
<evidence type="ECO:0000256" key="1">
    <source>
        <dbReference type="ARBA" id="ARBA00004141"/>
    </source>
</evidence>
<organism evidence="8 9">
    <name type="scientific">Trematosphaeria pertusa</name>
    <dbReference type="NCBI Taxonomy" id="390896"/>
    <lineage>
        <taxon>Eukaryota</taxon>
        <taxon>Fungi</taxon>
        <taxon>Dikarya</taxon>
        <taxon>Ascomycota</taxon>
        <taxon>Pezizomycotina</taxon>
        <taxon>Dothideomycetes</taxon>
        <taxon>Pleosporomycetidae</taxon>
        <taxon>Pleosporales</taxon>
        <taxon>Massarineae</taxon>
        <taxon>Trematosphaeriaceae</taxon>
        <taxon>Trematosphaeria</taxon>
    </lineage>
</organism>
<keyword evidence="3 6" id="KW-1133">Transmembrane helix</keyword>
<dbReference type="SUPFAM" id="SSF103473">
    <property type="entry name" value="MFS general substrate transporter"/>
    <property type="match status" value="1"/>
</dbReference>
<feature type="transmembrane region" description="Helical" evidence="6">
    <location>
        <begin position="426"/>
        <end position="451"/>
    </location>
</feature>
<keyword evidence="2 6" id="KW-0812">Transmembrane</keyword>
<dbReference type="InterPro" id="IPR020846">
    <property type="entry name" value="MFS_dom"/>
</dbReference>
<comment type="subcellular location">
    <subcellularLocation>
        <location evidence="1">Membrane</location>
        <topology evidence="1">Multi-pass membrane protein</topology>
    </subcellularLocation>
</comment>
<evidence type="ECO:0000256" key="5">
    <source>
        <dbReference type="SAM" id="MobiDB-lite"/>
    </source>
</evidence>
<dbReference type="GO" id="GO:0005886">
    <property type="term" value="C:plasma membrane"/>
    <property type="evidence" value="ECO:0007669"/>
    <property type="project" value="TreeGrafter"/>
</dbReference>
<feature type="transmembrane region" description="Helical" evidence="6">
    <location>
        <begin position="388"/>
        <end position="406"/>
    </location>
</feature>
<dbReference type="InterPro" id="IPR011701">
    <property type="entry name" value="MFS"/>
</dbReference>
<name>A0A6A6I411_9PLEO</name>
<evidence type="ECO:0000256" key="2">
    <source>
        <dbReference type="ARBA" id="ARBA00022692"/>
    </source>
</evidence>
<feature type="transmembrane region" description="Helical" evidence="6">
    <location>
        <begin position="278"/>
        <end position="300"/>
    </location>
</feature>
<evidence type="ECO:0000256" key="4">
    <source>
        <dbReference type="ARBA" id="ARBA00023136"/>
    </source>
</evidence>
<dbReference type="GO" id="GO:0022857">
    <property type="term" value="F:transmembrane transporter activity"/>
    <property type="evidence" value="ECO:0007669"/>
    <property type="project" value="InterPro"/>
</dbReference>
<proteinExistence type="predicted"/>
<dbReference type="GeneID" id="54584490"/>
<feature type="compositionally biased region" description="Polar residues" evidence="5">
    <location>
        <begin position="546"/>
        <end position="556"/>
    </location>
</feature>
<evidence type="ECO:0000259" key="7">
    <source>
        <dbReference type="PROSITE" id="PS50850"/>
    </source>
</evidence>
<reference evidence="8" key="1">
    <citation type="journal article" date="2020" name="Stud. Mycol.">
        <title>101 Dothideomycetes genomes: a test case for predicting lifestyles and emergence of pathogens.</title>
        <authorList>
            <person name="Haridas S."/>
            <person name="Albert R."/>
            <person name="Binder M."/>
            <person name="Bloem J."/>
            <person name="Labutti K."/>
            <person name="Salamov A."/>
            <person name="Andreopoulos B."/>
            <person name="Baker S."/>
            <person name="Barry K."/>
            <person name="Bills G."/>
            <person name="Bluhm B."/>
            <person name="Cannon C."/>
            <person name="Castanera R."/>
            <person name="Culley D."/>
            <person name="Daum C."/>
            <person name="Ezra D."/>
            <person name="Gonzalez J."/>
            <person name="Henrissat B."/>
            <person name="Kuo A."/>
            <person name="Liang C."/>
            <person name="Lipzen A."/>
            <person name="Lutzoni F."/>
            <person name="Magnuson J."/>
            <person name="Mondo S."/>
            <person name="Nolan M."/>
            <person name="Ohm R."/>
            <person name="Pangilinan J."/>
            <person name="Park H.-J."/>
            <person name="Ramirez L."/>
            <person name="Alfaro M."/>
            <person name="Sun H."/>
            <person name="Tritt A."/>
            <person name="Yoshinaga Y."/>
            <person name="Zwiers L.-H."/>
            <person name="Turgeon B."/>
            <person name="Goodwin S."/>
            <person name="Spatafora J."/>
            <person name="Crous P."/>
            <person name="Grigoriev I."/>
        </authorList>
    </citation>
    <scope>NUCLEOTIDE SEQUENCE</scope>
    <source>
        <strain evidence="8">CBS 122368</strain>
    </source>
</reference>
<dbReference type="PROSITE" id="PS50850">
    <property type="entry name" value="MFS"/>
    <property type="match status" value="1"/>
</dbReference>
<feature type="transmembrane region" description="Helical" evidence="6">
    <location>
        <begin position="250"/>
        <end position="272"/>
    </location>
</feature>
<keyword evidence="4 6" id="KW-0472">Membrane</keyword>
<feature type="transmembrane region" description="Helical" evidence="6">
    <location>
        <begin position="147"/>
        <end position="172"/>
    </location>
</feature>
<dbReference type="PRINTS" id="PR01036">
    <property type="entry name" value="TCRTETB"/>
</dbReference>
<dbReference type="RefSeq" id="XP_033679933.1">
    <property type="nucleotide sequence ID" value="XM_033831160.1"/>
</dbReference>
<feature type="transmembrane region" description="Helical" evidence="6">
    <location>
        <begin position="337"/>
        <end position="358"/>
    </location>
</feature>
<feature type="domain" description="Major facilitator superfamily (MFS) profile" evidence="7">
    <location>
        <begin position="57"/>
        <end position="501"/>
    </location>
</feature>
<dbReference type="Gene3D" id="1.20.1250.20">
    <property type="entry name" value="MFS general substrate transporter like domains"/>
    <property type="match status" value="1"/>
</dbReference>
<protein>
    <submittedName>
        <fullName evidence="8">Efflux pump antibiotic resistance protein</fullName>
    </submittedName>
</protein>
<dbReference type="OrthoDB" id="10021397at2759"/>
<dbReference type="AlphaFoldDB" id="A0A6A6I411"/>
<accession>A0A6A6I411</accession>